<accession>A0A1B1Z2W2</accession>
<keyword evidence="1" id="KW-0812">Transmembrane</keyword>
<keyword evidence="1" id="KW-1133">Transmembrane helix</keyword>
<dbReference type="KEGG" id="far:ABE41_007285"/>
<protein>
    <submittedName>
        <fullName evidence="2">Uncharacterized protein</fullName>
    </submittedName>
</protein>
<dbReference type="EMBL" id="CP016761">
    <property type="protein sequence ID" value="ANX11807.1"/>
    <property type="molecule type" value="Genomic_DNA"/>
</dbReference>
<keyword evidence="1" id="KW-0472">Membrane</keyword>
<sequence>MKENLKGGLFASLFVLIGFPIIFTVSSIVTGDWRYLIYSIGPILTAGLTSLIFTLHHMKKKSEIR</sequence>
<gene>
    <name evidence="2" type="ORF">ABE41_007285</name>
</gene>
<evidence type="ECO:0000313" key="3">
    <source>
        <dbReference type="Proteomes" id="UP000077412"/>
    </source>
</evidence>
<dbReference type="AlphaFoldDB" id="A0A1B1Z2W2"/>
<feature type="transmembrane region" description="Helical" evidence="1">
    <location>
        <begin position="7"/>
        <end position="29"/>
    </location>
</feature>
<keyword evidence="3" id="KW-1185">Reference proteome</keyword>
<evidence type="ECO:0000256" key="1">
    <source>
        <dbReference type="SAM" id="Phobius"/>
    </source>
</evidence>
<organism evidence="2 3">
    <name type="scientific">Fictibacillus arsenicus</name>
    <dbReference type="NCBI Taxonomy" id="255247"/>
    <lineage>
        <taxon>Bacteria</taxon>
        <taxon>Bacillati</taxon>
        <taxon>Bacillota</taxon>
        <taxon>Bacilli</taxon>
        <taxon>Bacillales</taxon>
        <taxon>Fictibacillaceae</taxon>
        <taxon>Fictibacillus</taxon>
    </lineage>
</organism>
<reference evidence="2 3" key="1">
    <citation type="submission" date="2016-08" db="EMBL/GenBank/DDBJ databases">
        <title>Complete genome sequence of Fictibacillus arsenicus G25-54, a strain with toxicity to nematodes and a potential arsenic-resistance activity.</title>
        <authorList>
            <person name="Zheng Z."/>
        </authorList>
    </citation>
    <scope>NUCLEOTIDE SEQUENCE [LARGE SCALE GENOMIC DNA]</scope>
    <source>
        <strain evidence="2 3">G25-54</strain>
    </source>
</reference>
<dbReference type="RefSeq" id="WP_066288195.1">
    <property type="nucleotide sequence ID" value="NZ_CP016761.1"/>
</dbReference>
<dbReference type="OrthoDB" id="2897504at2"/>
<dbReference type="Proteomes" id="UP000077412">
    <property type="component" value="Chromosome"/>
</dbReference>
<feature type="transmembrane region" description="Helical" evidence="1">
    <location>
        <begin position="35"/>
        <end position="55"/>
    </location>
</feature>
<proteinExistence type="predicted"/>
<name>A0A1B1Z2W2_9BACL</name>
<evidence type="ECO:0000313" key="2">
    <source>
        <dbReference type="EMBL" id="ANX11807.1"/>
    </source>
</evidence>